<name>A0A2S0I7X4_9BURK</name>
<protein>
    <submittedName>
        <fullName evidence="1">Uncharacterized protein</fullName>
    </submittedName>
</protein>
<organism evidence="1 2">
    <name type="scientific">Achromobacter spanius</name>
    <dbReference type="NCBI Taxonomy" id="217203"/>
    <lineage>
        <taxon>Bacteria</taxon>
        <taxon>Pseudomonadati</taxon>
        <taxon>Pseudomonadota</taxon>
        <taxon>Betaproteobacteria</taxon>
        <taxon>Burkholderiales</taxon>
        <taxon>Alcaligenaceae</taxon>
        <taxon>Achromobacter</taxon>
    </lineage>
</organism>
<evidence type="ECO:0000313" key="1">
    <source>
        <dbReference type="EMBL" id="AVJ28139.1"/>
    </source>
</evidence>
<dbReference type="AlphaFoldDB" id="A0A2S0I7X4"/>
<reference evidence="1 2" key="1">
    <citation type="submission" date="2017-09" db="EMBL/GenBank/DDBJ databases">
        <title>Genomic, metabolic, and phenotypic characteristics of bacterial isolates from the natural microbiome of the model nematode Caenorhabditis elegans.</title>
        <authorList>
            <person name="Zimmermann J."/>
            <person name="Obeng N."/>
            <person name="Yang W."/>
            <person name="Obeng O."/>
            <person name="Kissoyan K."/>
            <person name="Pees B."/>
            <person name="Dirksen P."/>
            <person name="Hoppner M."/>
            <person name="Franke A."/>
            <person name="Rosenstiel P."/>
            <person name="Leippe M."/>
            <person name="Dierking K."/>
            <person name="Kaleta C."/>
            <person name="Schulenburg H."/>
        </authorList>
    </citation>
    <scope>NUCLEOTIDE SEQUENCE [LARGE SCALE GENOMIC DNA]</scope>
    <source>
        <strain evidence="1 2">MYb73</strain>
    </source>
</reference>
<accession>A0A2S0I7X4</accession>
<evidence type="ECO:0000313" key="2">
    <source>
        <dbReference type="Proteomes" id="UP000239477"/>
    </source>
</evidence>
<keyword evidence="2" id="KW-1185">Reference proteome</keyword>
<dbReference type="Proteomes" id="UP000239477">
    <property type="component" value="Chromosome"/>
</dbReference>
<sequence>MEGVRRRGFIQFVHEINGPQYSGLVQDRRFCAVEIKPELKQFIHKANDLSNNFPFFRNGLWQENVIYRAHLAIHQALGGATRSR</sequence>
<gene>
    <name evidence="1" type="ORF">CLM73_13985</name>
</gene>
<proteinExistence type="predicted"/>
<dbReference type="EMBL" id="CP023270">
    <property type="protein sequence ID" value="AVJ28139.1"/>
    <property type="molecule type" value="Genomic_DNA"/>
</dbReference>